<dbReference type="EMBL" id="JDVG02000736">
    <property type="protein sequence ID" value="KFB70232.1"/>
    <property type="molecule type" value="Genomic_DNA"/>
</dbReference>
<proteinExistence type="predicted"/>
<reference evidence="1 2" key="1">
    <citation type="submission" date="2014-02" db="EMBL/GenBank/DDBJ databases">
        <title>Expanding our view of genomic diversity in Candidatus Accumulibacter clades.</title>
        <authorList>
            <person name="Skennerton C.T."/>
            <person name="Barr J.J."/>
            <person name="Slater F.R."/>
            <person name="Bond P.L."/>
            <person name="Tyson G.W."/>
        </authorList>
    </citation>
    <scope>NUCLEOTIDE SEQUENCE [LARGE SCALE GENOMIC DNA]</scope>
    <source>
        <strain evidence="2">BA-91</strain>
    </source>
</reference>
<sequence>MYSSLQTGQQFGMQTLDQALIELVRRNIVSAPEARMKAANKDAIPGV</sequence>
<gene>
    <name evidence="1" type="ORF">AW09_004688</name>
</gene>
<comment type="caution">
    <text evidence="1">The sequence shown here is derived from an EMBL/GenBank/DDBJ whole genome shotgun (WGS) entry which is preliminary data.</text>
</comment>
<dbReference type="AlphaFoldDB" id="A0A084Y688"/>
<name>A0A084Y688_9PROT</name>
<dbReference type="Proteomes" id="UP000020077">
    <property type="component" value="Unassembled WGS sequence"/>
</dbReference>
<organism evidence="1 2">
    <name type="scientific">Candidatus Accumulibacter phosphatis</name>
    <dbReference type="NCBI Taxonomy" id="327160"/>
    <lineage>
        <taxon>Bacteria</taxon>
        <taxon>Pseudomonadati</taxon>
        <taxon>Pseudomonadota</taxon>
        <taxon>Betaproteobacteria</taxon>
        <taxon>Candidatus Accumulibacter</taxon>
    </lineage>
</organism>
<evidence type="ECO:0000313" key="2">
    <source>
        <dbReference type="Proteomes" id="UP000020077"/>
    </source>
</evidence>
<evidence type="ECO:0000313" key="1">
    <source>
        <dbReference type="EMBL" id="KFB70232.1"/>
    </source>
</evidence>
<protein>
    <recommendedName>
        <fullName evidence="3">Twitching motility protein PilT</fullName>
    </recommendedName>
</protein>
<accession>A0A084Y688</accession>
<evidence type="ECO:0008006" key="3">
    <source>
        <dbReference type="Google" id="ProtNLM"/>
    </source>
</evidence>